<comment type="similarity">
    <text evidence="1">Belongs to the FAH family.</text>
</comment>
<dbReference type="EMBL" id="FNYS01000006">
    <property type="protein sequence ID" value="SEI89757.1"/>
    <property type="molecule type" value="Genomic_DNA"/>
</dbReference>
<dbReference type="Pfam" id="PF01557">
    <property type="entry name" value="FAA_hydrolase"/>
    <property type="match status" value="1"/>
</dbReference>
<gene>
    <name evidence="4" type="ORF">SAMN04488018_106161</name>
</gene>
<reference evidence="4 5" key="1">
    <citation type="submission" date="2016-10" db="EMBL/GenBank/DDBJ databases">
        <authorList>
            <person name="de Groot N.N."/>
        </authorList>
    </citation>
    <scope>NUCLEOTIDE SEQUENCE [LARGE SCALE GENOMIC DNA]</scope>
    <source>
        <strain evidence="4 5">DSM 23048</strain>
    </source>
</reference>
<proteinExistence type="inferred from homology"/>
<keyword evidence="4" id="KW-0378">Hydrolase</keyword>
<dbReference type="SUPFAM" id="SSF56529">
    <property type="entry name" value="FAH"/>
    <property type="match status" value="1"/>
</dbReference>
<dbReference type="Proteomes" id="UP000183077">
    <property type="component" value="Unassembled WGS sequence"/>
</dbReference>
<dbReference type="InterPro" id="IPR011234">
    <property type="entry name" value="Fumarylacetoacetase-like_C"/>
</dbReference>
<dbReference type="GO" id="GO:0016787">
    <property type="term" value="F:hydrolase activity"/>
    <property type="evidence" value="ECO:0007669"/>
    <property type="project" value="UniProtKB-KW"/>
</dbReference>
<keyword evidence="2" id="KW-0479">Metal-binding</keyword>
<feature type="domain" description="Fumarylacetoacetase-like C-terminal" evidence="3">
    <location>
        <begin position="140"/>
        <end position="318"/>
    </location>
</feature>
<evidence type="ECO:0000313" key="5">
    <source>
        <dbReference type="Proteomes" id="UP000183077"/>
    </source>
</evidence>
<dbReference type="Gene3D" id="3.90.850.10">
    <property type="entry name" value="Fumarylacetoacetase-like, C-terminal domain"/>
    <property type="match status" value="1"/>
</dbReference>
<dbReference type="PANTHER" id="PTHR42796">
    <property type="entry name" value="FUMARYLACETOACETATE HYDROLASE DOMAIN-CONTAINING PROTEIN 2A-RELATED"/>
    <property type="match status" value="1"/>
</dbReference>
<dbReference type="GO" id="GO:0044281">
    <property type="term" value="P:small molecule metabolic process"/>
    <property type="evidence" value="ECO:0007669"/>
    <property type="project" value="UniProtKB-ARBA"/>
</dbReference>
<dbReference type="InterPro" id="IPR036663">
    <property type="entry name" value="Fumarylacetoacetase_C_sf"/>
</dbReference>
<dbReference type="AlphaFoldDB" id="A0A1H6UJ15"/>
<evidence type="ECO:0000256" key="1">
    <source>
        <dbReference type="ARBA" id="ARBA00010211"/>
    </source>
</evidence>
<name>A0A1H6UJ15_9FLAO</name>
<dbReference type="InterPro" id="IPR051121">
    <property type="entry name" value="FAH"/>
</dbReference>
<dbReference type="RefSeq" id="WP_074745797.1">
    <property type="nucleotide sequence ID" value="NZ_FNYS01000006.1"/>
</dbReference>
<evidence type="ECO:0000313" key="4">
    <source>
        <dbReference type="EMBL" id="SEI89757.1"/>
    </source>
</evidence>
<evidence type="ECO:0000256" key="2">
    <source>
        <dbReference type="ARBA" id="ARBA00022723"/>
    </source>
</evidence>
<dbReference type="PANTHER" id="PTHR42796:SF4">
    <property type="entry name" value="FUMARYLACETOACETATE HYDROLASE DOMAIN-CONTAINING PROTEIN 2A"/>
    <property type="match status" value="1"/>
</dbReference>
<dbReference type="GO" id="GO:0046872">
    <property type="term" value="F:metal ion binding"/>
    <property type="evidence" value="ECO:0007669"/>
    <property type="project" value="UniProtKB-KW"/>
</dbReference>
<protein>
    <submittedName>
        <fullName evidence="4">Fumarylacetoacetate (FAA) hydrolase family protein</fullName>
    </submittedName>
</protein>
<accession>A0A1H6UJ15</accession>
<sequence>MKFVTYQHNKEARLGVITTSNESILDLRSIAPHEVIFSSMQSLIESGQDGLDKVKDILSNEDAYQSIPLHSVQLLAPIQPKRILGTMFMNPDNHLASATKNIIDIIGQQTAQDVSLLSEQLNKMIYRIKNSKDALYELRDHTYISHTGETINTPKGAKELDYELELGCVIGKTGKDISIEDAADHIFGYTIFNDWTLRDLQIKNVLSGKGWADNAKDFDQSVTLGPCIVTKDEIDINNCVMKAYVNKQLWSEGNTNEYSQSFEEILVSISKGRTIHAGEVWSSGTVGTGCGIELGKKLQHGDIVELEIQGIGKITNTVNISE</sequence>
<evidence type="ECO:0000259" key="3">
    <source>
        <dbReference type="Pfam" id="PF01557"/>
    </source>
</evidence>
<dbReference type="GeneID" id="82256955"/>
<organism evidence="4 5">
    <name type="scientific">Myroides marinus</name>
    <dbReference type="NCBI Taxonomy" id="703342"/>
    <lineage>
        <taxon>Bacteria</taxon>
        <taxon>Pseudomonadati</taxon>
        <taxon>Bacteroidota</taxon>
        <taxon>Flavobacteriia</taxon>
        <taxon>Flavobacteriales</taxon>
        <taxon>Flavobacteriaceae</taxon>
        <taxon>Myroides</taxon>
    </lineage>
</organism>